<evidence type="ECO:0000313" key="3">
    <source>
        <dbReference type="Proteomes" id="UP000287756"/>
    </source>
</evidence>
<evidence type="ECO:0000313" key="2">
    <source>
        <dbReference type="EMBL" id="QAS51993.1"/>
    </source>
</evidence>
<reference evidence="2 3" key="1">
    <citation type="submission" date="2018-01" db="EMBL/GenBank/DDBJ databases">
        <title>The whole genome sequencing and assembly of Halobacillus litoralis ERB031 strain.</title>
        <authorList>
            <person name="Lee S.-J."/>
            <person name="Park M.-K."/>
            <person name="Kim J.-Y."/>
            <person name="Lee Y.-J."/>
            <person name="Yi H."/>
            <person name="Bahn Y.-S."/>
            <person name="Kim J.F."/>
            <person name="Lee D.-W."/>
        </authorList>
    </citation>
    <scope>NUCLEOTIDE SEQUENCE [LARGE SCALE GENOMIC DNA]</scope>
    <source>
        <strain evidence="2 3">ERB 031</strain>
    </source>
</reference>
<dbReference type="RefSeq" id="WP_128524193.1">
    <property type="nucleotide sequence ID" value="NZ_CP026118.1"/>
</dbReference>
<accession>A0A410MBD6</accession>
<gene>
    <name evidence="2" type="ORF">HLI_07035</name>
</gene>
<sequence>MYPIYYIVVILVSIIALISTIVIAKNISKDDQESSPDQELELLKSESKSSNSIPMLTTIYTITFVLVIILMWIFIF</sequence>
<feature type="transmembrane region" description="Helical" evidence="1">
    <location>
        <begin position="53"/>
        <end position="75"/>
    </location>
</feature>
<dbReference type="Proteomes" id="UP000287756">
    <property type="component" value="Chromosome"/>
</dbReference>
<feature type="transmembrane region" description="Helical" evidence="1">
    <location>
        <begin position="6"/>
        <end position="24"/>
    </location>
</feature>
<proteinExistence type="predicted"/>
<dbReference type="EMBL" id="CP026118">
    <property type="protein sequence ID" value="QAS51993.1"/>
    <property type="molecule type" value="Genomic_DNA"/>
</dbReference>
<organism evidence="2 3">
    <name type="scientific">Halobacillus litoralis</name>
    <dbReference type="NCBI Taxonomy" id="45668"/>
    <lineage>
        <taxon>Bacteria</taxon>
        <taxon>Bacillati</taxon>
        <taxon>Bacillota</taxon>
        <taxon>Bacilli</taxon>
        <taxon>Bacillales</taxon>
        <taxon>Bacillaceae</taxon>
        <taxon>Halobacillus</taxon>
    </lineage>
</organism>
<dbReference type="KEGG" id="hli:HLI_07035"/>
<name>A0A410MBD6_9BACI</name>
<keyword evidence="1" id="KW-1133">Transmembrane helix</keyword>
<protein>
    <submittedName>
        <fullName evidence="2">Uncharacterized protein</fullName>
    </submittedName>
</protein>
<evidence type="ECO:0000256" key="1">
    <source>
        <dbReference type="SAM" id="Phobius"/>
    </source>
</evidence>
<keyword evidence="1" id="KW-0472">Membrane</keyword>
<dbReference type="AlphaFoldDB" id="A0A410MBD6"/>
<keyword evidence="1" id="KW-0812">Transmembrane</keyword>